<evidence type="ECO:0000256" key="4">
    <source>
        <dbReference type="ARBA" id="ARBA00023136"/>
    </source>
</evidence>
<evidence type="ECO:0000313" key="10">
    <source>
        <dbReference type="EnsemblMetazoa" id="HelroP177874"/>
    </source>
</evidence>
<evidence type="ECO:0000313" key="11">
    <source>
        <dbReference type="Proteomes" id="UP000015101"/>
    </source>
</evidence>
<dbReference type="HOGENOM" id="CLU_864034_0_0_1"/>
<feature type="compositionally biased region" description="Low complexity" evidence="7">
    <location>
        <begin position="208"/>
        <end position="234"/>
    </location>
</feature>
<evidence type="ECO:0000256" key="6">
    <source>
        <dbReference type="SAM" id="Coils"/>
    </source>
</evidence>
<dbReference type="SMART" id="SM00326">
    <property type="entry name" value="SH3"/>
    <property type="match status" value="2"/>
</dbReference>
<evidence type="ECO:0000256" key="3">
    <source>
        <dbReference type="ARBA" id="ARBA00023054"/>
    </source>
</evidence>
<dbReference type="PRINTS" id="PR00452">
    <property type="entry name" value="SH3DOMAIN"/>
</dbReference>
<dbReference type="InterPro" id="IPR001452">
    <property type="entry name" value="SH3_domain"/>
</dbReference>
<dbReference type="eggNOG" id="KOG1029">
    <property type="taxonomic scope" value="Eukaryota"/>
</dbReference>
<dbReference type="EMBL" id="AMQM01006211">
    <property type="status" value="NOT_ANNOTATED_CDS"/>
    <property type="molecule type" value="Genomic_DNA"/>
</dbReference>
<dbReference type="STRING" id="6412.T1FCE5"/>
<accession>T1FCE5</accession>
<evidence type="ECO:0000256" key="5">
    <source>
        <dbReference type="PROSITE-ProRule" id="PRU00192"/>
    </source>
</evidence>
<dbReference type="KEGG" id="hro:HELRODRAFT_177874"/>
<feature type="domain" description="SH3" evidence="8">
    <location>
        <begin position="78"/>
        <end position="139"/>
    </location>
</feature>
<dbReference type="PROSITE" id="PS50002">
    <property type="entry name" value="SH3"/>
    <property type="match status" value="1"/>
</dbReference>
<dbReference type="EMBL" id="KB097304">
    <property type="protein sequence ID" value="ESN97809.1"/>
    <property type="molecule type" value="Genomic_DNA"/>
</dbReference>
<comment type="subcellular location">
    <subcellularLocation>
        <location evidence="1">Membrane</location>
        <topology evidence="1">Peripheral membrane protein</topology>
    </subcellularLocation>
</comment>
<evidence type="ECO:0000256" key="1">
    <source>
        <dbReference type="ARBA" id="ARBA00004170"/>
    </source>
</evidence>
<gene>
    <name evidence="10" type="primary">20206494</name>
    <name evidence="9" type="ORF">HELRODRAFT_177874</name>
</gene>
<keyword evidence="3 6" id="KW-0175">Coiled coil</keyword>
<dbReference type="CDD" id="cd00174">
    <property type="entry name" value="SH3"/>
    <property type="match status" value="1"/>
</dbReference>
<reference evidence="9 11" key="2">
    <citation type="journal article" date="2013" name="Nature">
        <title>Insights into bilaterian evolution from three spiralian genomes.</title>
        <authorList>
            <person name="Simakov O."/>
            <person name="Marletaz F."/>
            <person name="Cho S.J."/>
            <person name="Edsinger-Gonzales E."/>
            <person name="Havlak P."/>
            <person name="Hellsten U."/>
            <person name="Kuo D.H."/>
            <person name="Larsson T."/>
            <person name="Lv J."/>
            <person name="Arendt D."/>
            <person name="Savage R."/>
            <person name="Osoegawa K."/>
            <person name="de Jong P."/>
            <person name="Grimwood J."/>
            <person name="Chapman J.A."/>
            <person name="Shapiro H."/>
            <person name="Aerts A."/>
            <person name="Otillar R.P."/>
            <person name="Terry A.Y."/>
            <person name="Boore J.L."/>
            <person name="Grigoriev I.V."/>
            <person name="Lindberg D.R."/>
            <person name="Seaver E.C."/>
            <person name="Weisblat D.A."/>
            <person name="Putnam N.H."/>
            <person name="Rokhsar D.S."/>
        </authorList>
    </citation>
    <scope>NUCLEOTIDE SEQUENCE</scope>
</reference>
<dbReference type="Pfam" id="PF14604">
    <property type="entry name" value="SH3_9"/>
    <property type="match status" value="2"/>
</dbReference>
<dbReference type="OrthoDB" id="207120at2759"/>
<dbReference type="AlphaFoldDB" id="T1FCE5"/>
<keyword evidence="2 5" id="KW-0728">SH3 domain</keyword>
<feature type="region of interest" description="Disordered" evidence="7">
    <location>
        <begin position="152"/>
        <end position="260"/>
    </location>
</feature>
<dbReference type="InterPro" id="IPR036028">
    <property type="entry name" value="SH3-like_dom_sf"/>
</dbReference>
<reference evidence="10" key="3">
    <citation type="submission" date="2015-06" db="UniProtKB">
        <authorList>
            <consortium name="EnsemblMetazoa"/>
        </authorList>
    </citation>
    <scope>IDENTIFICATION</scope>
</reference>
<evidence type="ECO:0000256" key="2">
    <source>
        <dbReference type="ARBA" id="ARBA00022443"/>
    </source>
</evidence>
<proteinExistence type="predicted"/>
<evidence type="ECO:0000256" key="7">
    <source>
        <dbReference type="SAM" id="MobiDB-lite"/>
    </source>
</evidence>
<keyword evidence="4" id="KW-0472">Membrane</keyword>
<dbReference type="SUPFAM" id="SSF50044">
    <property type="entry name" value="SH3-domain"/>
    <property type="match status" value="2"/>
</dbReference>
<organism evidence="10 11">
    <name type="scientific">Helobdella robusta</name>
    <name type="common">Californian leech</name>
    <dbReference type="NCBI Taxonomy" id="6412"/>
    <lineage>
        <taxon>Eukaryota</taxon>
        <taxon>Metazoa</taxon>
        <taxon>Spiralia</taxon>
        <taxon>Lophotrochozoa</taxon>
        <taxon>Annelida</taxon>
        <taxon>Clitellata</taxon>
        <taxon>Hirudinea</taxon>
        <taxon>Rhynchobdellida</taxon>
        <taxon>Glossiphoniidae</taxon>
        <taxon>Helobdella</taxon>
    </lineage>
</organism>
<dbReference type="InterPro" id="IPR050384">
    <property type="entry name" value="Endophilin_SH3RF"/>
</dbReference>
<dbReference type="EnsemblMetazoa" id="HelroT177874">
    <property type="protein sequence ID" value="HelroP177874"/>
    <property type="gene ID" value="HelroG177874"/>
</dbReference>
<dbReference type="CTD" id="20206494"/>
<dbReference type="Gene3D" id="2.30.30.40">
    <property type="entry name" value="SH3 Domains"/>
    <property type="match status" value="2"/>
</dbReference>
<dbReference type="PANTHER" id="PTHR14167">
    <property type="entry name" value="SH3 DOMAIN-CONTAINING"/>
    <property type="match status" value="1"/>
</dbReference>
<reference evidence="11" key="1">
    <citation type="submission" date="2012-12" db="EMBL/GenBank/DDBJ databases">
        <authorList>
            <person name="Hellsten U."/>
            <person name="Grimwood J."/>
            <person name="Chapman J.A."/>
            <person name="Shapiro H."/>
            <person name="Aerts A."/>
            <person name="Otillar R.P."/>
            <person name="Terry A.Y."/>
            <person name="Boore J.L."/>
            <person name="Simakov O."/>
            <person name="Marletaz F."/>
            <person name="Cho S.-J."/>
            <person name="Edsinger-Gonzales E."/>
            <person name="Havlak P."/>
            <person name="Kuo D.-H."/>
            <person name="Larsson T."/>
            <person name="Lv J."/>
            <person name="Arendt D."/>
            <person name="Savage R."/>
            <person name="Osoegawa K."/>
            <person name="de Jong P."/>
            <person name="Lindberg D.R."/>
            <person name="Seaver E.C."/>
            <person name="Weisblat D.A."/>
            <person name="Putnam N.H."/>
            <person name="Grigoriev I.V."/>
            <person name="Rokhsar D.S."/>
        </authorList>
    </citation>
    <scope>NUCLEOTIDE SEQUENCE</scope>
</reference>
<dbReference type="PANTHER" id="PTHR14167:SF81">
    <property type="entry name" value="ENDOPHILIN-A"/>
    <property type="match status" value="1"/>
</dbReference>
<feature type="coiled-coil region" evidence="6">
    <location>
        <begin position="286"/>
        <end position="313"/>
    </location>
</feature>
<dbReference type="RefSeq" id="XP_009024258.1">
    <property type="nucleotide sequence ID" value="XM_009026010.1"/>
</dbReference>
<dbReference type="GeneID" id="20206494"/>
<evidence type="ECO:0000313" key="9">
    <source>
        <dbReference type="EMBL" id="ESN97809.1"/>
    </source>
</evidence>
<keyword evidence="11" id="KW-1185">Reference proteome</keyword>
<protein>
    <recommendedName>
        <fullName evidence="8">SH3 domain-containing protein</fullName>
    </recommendedName>
</protein>
<dbReference type="Proteomes" id="UP000015101">
    <property type="component" value="Unassembled WGS sequence"/>
</dbReference>
<dbReference type="InParanoid" id="T1FCE5"/>
<feature type="compositionally biased region" description="Polar residues" evidence="7">
    <location>
        <begin position="188"/>
        <end position="207"/>
    </location>
</feature>
<name>T1FCE5_HELRO</name>
<evidence type="ECO:0000259" key="8">
    <source>
        <dbReference type="PROSITE" id="PS50002"/>
    </source>
</evidence>
<sequence>MTPETTAGGRNEKRAMTTLGKPEFARVLQPRVPDCEDELELCVADIIRVLQKFNNGWSKGVLDDNVGLFPVSHVKFLKPLFGVRVLYKYEAQMPDELVLQVGDTITVLDDDLEDAGWWFGEIAGRGGMFPNNFVERIKQPVLNQAVIRKKSNFGRNSESDMKDGCSKSSSQPTNPPAWDKYEEERQDQPFQRQPSPAIKNSHQSSKGQQQHQLQQQQHQLQQQQHQLQQQRQQLSPTSTKKRNISPRKAASDGAAVPGSNVNDVKEDLAKIRFNFEWFSMKHAKTISQLVEEVEHEKKERKSLEGQLLELNQMVNNKFNLKL</sequence>